<dbReference type="PANTHER" id="PTHR47514:SF1">
    <property type="entry name" value="TRANSKETOLASE N-TERMINAL SECTION-RELATED"/>
    <property type="match status" value="1"/>
</dbReference>
<dbReference type="InterPro" id="IPR029061">
    <property type="entry name" value="THDP-binding"/>
</dbReference>
<organism evidence="5 6">
    <name type="scientific">Candidatus Dojkabacteria bacterium</name>
    <dbReference type="NCBI Taxonomy" id="2099670"/>
    <lineage>
        <taxon>Bacteria</taxon>
        <taxon>Candidatus Dojkabacteria</taxon>
    </lineage>
</organism>
<dbReference type="SUPFAM" id="SSF52518">
    <property type="entry name" value="Thiamin diphosphate-binding fold (THDP-binding)"/>
    <property type="match status" value="1"/>
</dbReference>
<evidence type="ECO:0000313" key="6">
    <source>
        <dbReference type="Proteomes" id="UP000754563"/>
    </source>
</evidence>
<accession>A0A955L925</accession>
<comment type="cofactor">
    <cofactor evidence="1">
        <name>thiamine diphosphate</name>
        <dbReference type="ChEBI" id="CHEBI:58937"/>
    </cofactor>
</comment>
<reference evidence="5" key="1">
    <citation type="submission" date="2020-04" db="EMBL/GenBank/DDBJ databases">
        <authorList>
            <person name="Zhang T."/>
        </authorList>
    </citation>
    <scope>NUCLEOTIDE SEQUENCE</scope>
    <source>
        <strain evidence="5">HKST-UBA11</strain>
    </source>
</reference>
<proteinExistence type="inferred from homology"/>
<evidence type="ECO:0000256" key="2">
    <source>
        <dbReference type="ARBA" id="ARBA00007131"/>
    </source>
</evidence>
<evidence type="ECO:0000259" key="4">
    <source>
        <dbReference type="Pfam" id="PF00456"/>
    </source>
</evidence>
<protein>
    <submittedName>
        <fullName evidence="5">Transketolase</fullName>
    </submittedName>
</protein>
<name>A0A955L925_9BACT</name>
<evidence type="ECO:0000313" key="5">
    <source>
        <dbReference type="EMBL" id="MCA9386299.1"/>
    </source>
</evidence>
<comment type="caution">
    <text evidence="5">The sequence shown here is derived from an EMBL/GenBank/DDBJ whole genome shotgun (WGS) entry which is preliminary data.</text>
</comment>
<dbReference type="AlphaFoldDB" id="A0A955L925"/>
<comment type="similarity">
    <text evidence="2">Belongs to the transketolase family.</text>
</comment>
<keyword evidence="3" id="KW-0786">Thiamine pyrophosphate</keyword>
<evidence type="ECO:0000256" key="1">
    <source>
        <dbReference type="ARBA" id="ARBA00001964"/>
    </source>
</evidence>
<evidence type="ECO:0000256" key="3">
    <source>
        <dbReference type="ARBA" id="ARBA00023052"/>
    </source>
</evidence>
<dbReference type="Gene3D" id="3.40.50.970">
    <property type="match status" value="1"/>
</dbReference>
<reference evidence="5" key="2">
    <citation type="journal article" date="2021" name="Microbiome">
        <title>Successional dynamics and alternative stable states in a saline activated sludge microbial community over 9 years.</title>
        <authorList>
            <person name="Wang Y."/>
            <person name="Ye J."/>
            <person name="Ju F."/>
            <person name="Liu L."/>
            <person name="Boyd J.A."/>
            <person name="Deng Y."/>
            <person name="Parks D.H."/>
            <person name="Jiang X."/>
            <person name="Yin X."/>
            <person name="Woodcroft B.J."/>
            <person name="Tyson G.W."/>
            <person name="Hugenholtz P."/>
            <person name="Polz M.F."/>
            <person name="Zhang T."/>
        </authorList>
    </citation>
    <scope>NUCLEOTIDE SEQUENCE</scope>
    <source>
        <strain evidence="5">HKST-UBA11</strain>
    </source>
</reference>
<dbReference type="EMBL" id="JAGQLH010000120">
    <property type="protein sequence ID" value="MCA9386299.1"/>
    <property type="molecule type" value="Genomic_DNA"/>
</dbReference>
<dbReference type="Proteomes" id="UP000754563">
    <property type="component" value="Unassembled WGS sequence"/>
</dbReference>
<dbReference type="CDD" id="cd02012">
    <property type="entry name" value="TPP_TK"/>
    <property type="match status" value="1"/>
</dbReference>
<dbReference type="PANTHER" id="PTHR47514">
    <property type="entry name" value="TRANSKETOLASE N-TERMINAL SECTION-RELATED"/>
    <property type="match status" value="1"/>
</dbReference>
<gene>
    <name evidence="5" type="ORF">KC717_06665</name>
</gene>
<dbReference type="InterPro" id="IPR005474">
    <property type="entry name" value="Transketolase_N"/>
</dbReference>
<sequence>MDTIKMLDKAGSGHVGGPLGMADLFTAVYYNFANIDPDNADSPDRDYILLSNGHICPIWYAVLGDLGYFREDAKDSLRKINSLLQGHPKVKIPGVENSSGPLGHGLSQAIGIALGLKMDKKKNRVVCFMSDGEHQEGQTWEAVMSAPKWNLDNLIAIMDYNGIQIEGTTDEIMPLGDLKSKYESFGWTALDVNGHRFEDILSTLEFADKVDGPVMIIGHTTGGKGVSFMEGKWEYHDWKGEEGDATKALAELEAYLQQLS</sequence>
<feature type="domain" description="Transketolase N-terminal" evidence="4">
    <location>
        <begin position="5"/>
        <end position="236"/>
    </location>
</feature>
<dbReference type="Pfam" id="PF00456">
    <property type="entry name" value="Transketolase_N"/>
    <property type="match status" value="1"/>
</dbReference>